<reference evidence="3" key="1">
    <citation type="journal article" date="2019" name="Int. J. Syst. Evol. Microbiol.">
        <title>The Global Catalogue of Microorganisms (GCM) 10K type strain sequencing project: providing services to taxonomists for standard genome sequencing and annotation.</title>
        <authorList>
            <consortium name="The Broad Institute Genomics Platform"/>
            <consortium name="The Broad Institute Genome Sequencing Center for Infectious Disease"/>
            <person name="Wu L."/>
            <person name="Ma J."/>
        </authorList>
    </citation>
    <scope>NUCLEOTIDE SEQUENCE [LARGE SCALE GENOMIC DNA]</scope>
    <source>
        <strain evidence="3">KCTC 23299</strain>
    </source>
</reference>
<dbReference type="InterPro" id="IPR013783">
    <property type="entry name" value="Ig-like_fold"/>
</dbReference>
<evidence type="ECO:0000313" key="2">
    <source>
        <dbReference type="EMBL" id="MFD2919805.1"/>
    </source>
</evidence>
<comment type="caution">
    <text evidence="2">The sequence shown here is derived from an EMBL/GenBank/DDBJ whole genome shotgun (WGS) entry which is preliminary data.</text>
</comment>
<dbReference type="Gene3D" id="2.60.40.10">
    <property type="entry name" value="Immunoglobulins"/>
    <property type="match status" value="1"/>
</dbReference>
<dbReference type="NCBIfam" id="TIGR01451">
    <property type="entry name" value="B_ant_repeat"/>
    <property type="match status" value="1"/>
</dbReference>
<sequence>MKLALPIVKAGLFVLAFTFLQPQTRVFAQVIRAYGAPVYSENIRGSHTMFGNTILGGSATVMNEWQAPTSTNGYRTSESGNDNTDMQNIDVDGTIAATTFISYGASWKYSNGTAAPADNGGFNWTQTGYSDASWSGPAASPLRRGTGSGGTTLAADRNTNYFRTTVSITNPASFQNFVMTLQYDDGAVVYVNGTEVGRVSMPAGAVNFSTLASTCRNSTDGDGTITIPSSAFVNGNNVIAVEVHQGSGCNADVYFNLQLQGNAINTFNSSSADLVLPAGITNPTIKFARLYWGGRITTTDLGTDDVNVRTVKIRKASGAYQTITAPVSQVDKVAIPGTSATAYQAYFDITAFVNANKAGSYTVANIKLNTGSTGGGGGNFGGWTIMVAYEDANATFSNIRIYDGFILVSNSSAPTSQTIQLSGLNPSSAFAGQADAHMSFFAWEGDANLGATATNPAGDYVKLNNVVVSDALNPAQNFWNGTITRNGQHVTTKTPNYINQMGIDIDDINIGSGYNITPGMTNMSVEFGTEADQYFPSVFGISMAANPPAVILDKTGTITGPGSATGLLYPEETITYILSGKNNGLGNAINNIVVDTIPVGLNYIANSMFIGGASGPQTPLTDATGDDLGYYASTGGKSWVKFFVGTGATATQGGLLTPGQTYSVGFKCKTPTYATPWISVSNTGRIYGNNASDNQAFTDDGTYIFGPGNIMLPVTLTEFKVTRDGNTAQLNWITAGELKNDRFEVERSTDGLTFNKVGALNGKGTTDIKQYYNFNDNLPAGNSIVYYRLRIVDFDGKSTFSKIVMVRLSGTTTLNAISVFPNPFVSNVKLQLNSRTETEITVRVVNMLGQQELVRKIGVQPGENIIVVQDLQNLKTGNYVLEVITGDGKTTHKITKK</sequence>
<name>A0ABW6A5S8_9BACT</name>
<dbReference type="InterPro" id="IPR047589">
    <property type="entry name" value="DUF11_rpt"/>
</dbReference>
<accession>A0ABW6A5S8</accession>
<keyword evidence="3" id="KW-1185">Reference proteome</keyword>
<dbReference type="NCBIfam" id="TIGR04183">
    <property type="entry name" value="Por_Secre_tail"/>
    <property type="match status" value="1"/>
</dbReference>
<dbReference type="EMBL" id="JBHUOZ010000002">
    <property type="protein sequence ID" value="MFD2919805.1"/>
    <property type="molecule type" value="Genomic_DNA"/>
</dbReference>
<protein>
    <submittedName>
        <fullName evidence="2">T9SS type A sorting domain-containing protein</fullName>
    </submittedName>
</protein>
<dbReference type="Pfam" id="PF18962">
    <property type="entry name" value="Por_Secre_tail"/>
    <property type="match status" value="1"/>
</dbReference>
<proteinExistence type="predicted"/>
<dbReference type="Gene3D" id="2.60.120.260">
    <property type="entry name" value="Galactose-binding domain-like"/>
    <property type="match status" value="1"/>
</dbReference>
<evidence type="ECO:0000259" key="1">
    <source>
        <dbReference type="Pfam" id="PF18962"/>
    </source>
</evidence>
<dbReference type="Proteomes" id="UP001597511">
    <property type="component" value="Unassembled WGS sequence"/>
</dbReference>
<dbReference type="RefSeq" id="WP_386097399.1">
    <property type="nucleotide sequence ID" value="NZ_JBHUOZ010000002.1"/>
</dbReference>
<dbReference type="InterPro" id="IPR026444">
    <property type="entry name" value="Secre_tail"/>
</dbReference>
<organism evidence="2 3">
    <name type="scientific">Terrimonas rubra</name>
    <dbReference type="NCBI Taxonomy" id="1035890"/>
    <lineage>
        <taxon>Bacteria</taxon>
        <taxon>Pseudomonadati</taxon>
        <taxon>Bacteroidota</taxon>
        <taxon>Chitinophagia</taxon>
        <taxon>Chitinophagales</taxon>
        <taxon>Chitinophagaceae</taxon>
        <taxon>Terrimonas</taxon>
    </lineage>
</organism>
<gene>
    <name evidence="2" type="ORF">ACFS6H_08815</name>
</gene>
<feature type="domain" description="Secretion system C-terminal sorting" evidence="1">
    <location>
        <begin position="819"/>
        <end position="894"/>
    </location>
</feature>
<evidence type="ECO:0000313" key="3">
    <source>
        <dbReference type="Proteomes" id="UP001597511"/>
    </source>
</evidence>